<feature type="transmembrane region" description="Helical" evidence="8">
    <location>
        <begin position="75"/>
        <end position="100"/>
    </location>
</feature>
<feature type="transmembrane region" description="Helical" evidence="8">
    <location>
        <begin position="136"/>
        <end position="155"/>
    </location>
</feature>
<feature type="transmembrane region" description="Helical" evidence="8">
    <location>
        <begin position="193"/>
        <end position="214"/>
    </location>
</feature>
<feature type="transmembrane region" description="Helical" evidence="8">
    <location>
        <begin position="106"/>
        <end position="124"/>
    </location>
</feature>
<evidence type="ECO:0000256" key="4">
    <source>
        <dbReference type="ARBA" id="ARBA00022475"/>
    </source>
</evidence>
<evidence type="ECO:0000256" key="1">
    <source>
        <dbReference type="ARBA" id="ARBA00004651"/>
    </source>
</evidence>
<feature type="transmembrane region" description="Helical" evidence="8">
    <location>
        <begin position="352"/>
        <end position="378"/>
    </location>
</feature>
<dbReference type="Proteomes" id="UP001595848">
    <property type="component" value="Unassembled WGS sequence"/>
</dbReference>
<dbReference type="Pfam" id="PF07690">
    <property type="entry name" value="MFS_1"/>
    <property type="match status" value="1"/>
</dbReference>
<comment type="caution">
    <text evidence="10">The sequence shown here is derived from an EMBL/GenBank/DDBJ whole genome shotgun (WGS) entry which is preliminary data.</text>
</comment>
<name>A0ABV8P300_9BURK</name>
<keyword evidence="11" id="KW-1185">Reference proteome</keyword>
<feature type="transmembrane region" description="Helical" evidence="8">
    <location>
        <begin position="44"/>
        <end position="63"/>
    </location>
</feature>
<evidence type="ECO:0000256" key="8">
    <source>
        <dbReference type="SAM" id="Phobius"/>
    </source>
</evidence>
<keyword evidence="3" id="KW-0813">Transport</keyword>
<feature type="transmembrane region" description="Helical" evidence="8">
    <location>
        <begin position="7"/>
        <end position="32"/>
    </location>
</feature>
<evidence type="ECO:0000256" key="2">
    <source>
        <dbReference type="ARBA" id="ARBA00008537"/>
    </source>
</evidence>
<dbReference type="InterPro" id="IPR011701">
    <property type="entry name" value="MFS"/>
</dbReference>
<feature type="transmembrane region" description="Helical" evidence="8">
    <location>
        <begin position="463"/>
        <end position="488"/>
    </location>
</feature>
<protein>
    <submittedName>
        <fullName evidence="10">MFS transporter</fullName>
    </submittedName>
</protein>
<dbReference type="PANTHER" id="PTHR42718:SF9">
    <property type="entry name" value="MAJOR FACILITATOR SUPERFAMILY MULTIDRUG TRANSPORTER MFSC"/>
    <property type="match status" value="1"/>
</dbReference>
<dbReference type="EMBL" id="JBHSBV010000009">
    <property type="protein sequence ID" value="MFC4203204.1"/>
    <property type="molecule type" value="Genomic_DNA"/>
</dbReference>
<evidence type="ECO:0000256" key="6">
    <source>
        <dbReference type="ARBA" id="ARBA00022989"/>
    </source>
</evidence>
<dbReference type="InterPro" id="IPR020846">
    <property type="entry name" value="MFS_dom"/>
</dbReference>
<keyword evidence="6 8" id="KW-1133">Transmembrane helix</keyword>
<dbReference type="InterPro" id="IPR005829">
    <property type="entry name" value="Sugar_transporter_CS"/>
</dbReference>
<organism evidence="10 11">
    <name type="scientific">Candidimonas humi</name>
    <dbReference type="NCBI Taxonomy" id="683355"/>
    <lineage>
        <taxon>Bacteria</taxon>
        <taxon>Pseudomonadati</taxon>
        <taxon>Pseudomonadota</taxon>
        <taxon>Betaproteobacteria</taxon>
        <taxon>Burkholderiales</taxon>
        <taxon>Alcaligenaceae</taxon>
        <taxon>Candidimonas</taxon>
    </lineage>
</organism>
<dbReference type="RefSeq" id="WP_217963031.1">
    <property type="nucleotide sequence ID" value="NZ_JAHTBN010000001.1"/>
</dbReference>
<gene>
    <name evidence="10" type="ORF">ACFOY1_19815</name>
</gene>
<evidence type="ECO:0000259" key="9">
    <source>
        <dbReference type="PROSITE" id="PS50850"/>
    </source>
</evidence>
<feature type="domain" description="Major facilitator superfamily (MFS) profile" evidence="9">
    <location>
        <begin position="8"/>
        <end position="449"/>
    </location>
</feature>
<feature type="transmembrane region" description="Helical" evidence="8">
    <location>
        <begin position="266"/>
        <end position="287"/>
    </location>
</feature>
<dbReference type="PROSITE" id="PS50850">
    <property type="entry name" value="MFS"/>
    <property type="match status" value="1"/>
</dbReference>
<sequence length="505" mass="51975">MITRRPYAVAAVYLGTFMASLAISIVSVALPAIQADLGISLSGLQWVVGAYTLCLSAFMLSAGPLADRYGRKRTWLGGVAVFTFGSIICSLAPSLAMLIAGGAMQGVGGALVIPGALSILTQAFPDPVQRAHVIGGWSSFSAISLILGPMLGGVLVDHVGWPSIFLVNLPIGALTIGLGLWSVQESANPDHAALDPSGQALSVIFLGVLTYALISAGHEGWDAGPTLAALLAAVVAFVLFIAVELRSSRPVLPVDLFRRGDFACTNFASFVLGFSGYSSLFLFSLFLQQAQGWSATQTGWRMAPVFLAMGIVSPFFGRLSKRYGTGRLMIVGYILLGLSMLAMAAFTSVTPYSIIALCFALLGISLGLTVPATGAAAMASAPRERTGAASATMNALRQGGMTIGIALLGTFMSVRAVASLGGVLSSMGLPGAAALAGTAVHRHERPATLHIAPDLFKRLLEDAYAHGFGIAAASAGILGLVAATALVVTAHRAARADQPATIGLE</sequence>
<evidence type="ECO:0000313" key="11">
    <source>
        <dbReference type="Proteomes" id="UP001595848"/>
    </source>
</evidence>
<dbReference type="PROSITE" id="PS00216">
    <property type="entry name" value="SUGAR_TRANSPORT_1"/>
    <property type="match status" value="1"/>
</dbReference>
<reference evidence="11" key="1">
    <citation type="journal article" date="2019" name="Int. J. Syst. Evol. Microbiol.">
        <title>The Global Catalogue of Microorganisms (GCM) 10K type strain sequencing project: providing services to taxonomists for standard genome sequencing and annotation.</title>
        <authorList>
            <consortium name="The Broad Institute Genomics Platform"/>
            <consortium name="The Broad Institute Genome Sequencing Center for Infectious Disease"/>
            <person name="Wu L."/>
            <person name="Ma J."/>
        </authorList>
    </citation>
    <scope>NUCLEOTIDE SEQUENCE [LARGE SCALE GENOMIC DNA]</scope>
    <source>
        <strain evidence="11">LMG 24813</strain>
    </source>
</reference>
<evidence type="ECO:0000256" key="5">
    <source>
        <dbReference type="ARBA" id="ARBA00022692"/>
    </source>
</evidence>
<keyword evidence="4" id="KW-1003">Cell membrane</keyword>
<keyword evidence="5 8" id="KW-0812">Transmembrane</keyword>
<feature type="transmembrane region" description="Helical" evidence="8">
    <location>
        <begin position="226"/>
        <end position="245"/>
    </location>
</feature>
<feature type="transmembrane region" description="Helical" evidence="8">
    <location>
        <begin position="328"/>
        <end position="346"/>
    </location>
</feature>
<dbReference type="InterPro" id="IPR004638">
    <property type="entry name" value="EmrB-like"/>
</dbReference>
<dbReference type="PANTHER" id="PTHR42718">
    <property type="entry name" value="MAJOR FACILITATOR SUPERFAMILY MULTIDRUG TRANSPORTER MFSC"/>
    <property type="match status" value="1"/>
</dbReference>
<feature type="transmembrane region" description="Helical" evidence="8">
    <location>
        <begin position="161"/>
        <end position="181"/>
    </location>
</feature>
<evidence type="ECO:0000313" key="10">
    <source>
        <dbReference type="EMBL" id="MFC4203204.1"/>
    </source>
</evidence>
<dbReference type="NCBIfam" id="TIGR00711">
    <property type="entry name" value="efflux_EmrB"/>
    <property type="match status" value="1"/>
</dbReference>
<comment type="similarity">
    <text evidence="2">Belongs to the major facilitator superfamily. EmrB family.</text>
</comment>
<accession>A0ABV8P300</accession>
<evidence type="ECO:0000256" key="7">
    <source>
        <dbReference type="ARBA" id="ARBA00023136"/>
    </source>
</evidence>
<dbReference type="CDD" id="cd17321">
    <property type="entry name" value="MFS_MMR_MDR_like"/>
    <property type="match status" value="1"/>
</dbReference>
<feature type="transmembrane region" description="Helical" evidence="8">
    <location>
        <begin position="299"/>
        <end position="316"/>
    </location>
</feature>
<feature type="transmembrane region" description="Helical" evidence="8">
    <location>
        <begin position="399"/>
        <end position="418"/>
    </location>
</feature>
<evidence type="ECO:0000256" key="3">
    <source>
        <dbReference type="ARBA" id="ARBA00022448"/>
    </source>
</evidence>
<comment type="subcellular location">
    <subcellularLocation>
        <location evidence="1">Cell membrane</location>
        <topology evidence="1">Multi-pass membrane protein</topology>
    </subcellularLocation>
</comment>
<keyword evidence="7 8" id="KW-0472">Membrane</keyword>
<proteinExistence type="inferred from homology"/>